<evidence type="ECO:0000256" key="2">
    <source>
        <dbReference type="SAM" id="Phobius"/>
    </source>
</evidence>
<accession>A0A6H9WQF5</accession>
<dbReference type="InterPro" id="IPR005182">
    <property type="entry name" value="YdbS-like_PH"/>
</dbReference>
<dbReference type="PANTHER" id="PTHR34473">
    <property type="entry name" value="UPF0699 TRANSMEMBRANE PROTEIN YDBS"/>
    <property type="match status" value="1"/>
</dbReference>
<keyword evidence="2" id="KW-1133">Transmembrane helix</keyword>
<feature type="domain" description="YdbS-like PH" evidence="3">
    <location>
        <begin position="375"/>
        <end position="464"/>
    </location>
</feature>
<dbReference type="Proteomes" id="UP000431744">
    <property type="component" value="Unassembled WGS sequence"/>
</dbReference>
<feature type="compositionally biased region" description="Low complexity" evidence="1">
    <location>
        <begin position="656"/>
        <end position="665"/>
    </location>
</feature>
<evidence type="ECO:0000256" key="1">
    <source>
        <dbReference type="SAM" id="MobiDB-lite"/>
    </source>
</evidence>
<dbReference type="Pfam" id="PF03703">
    <property type="entry name" value="bPH_2"/>
    <property type="match status" value="3"/>
</dbReference>
<evidence type="ECO:0000259" key="3">
    <source>
        <dbReference type="Pfam" id="PF03703"/>
    </source>
</evidence>
<feature type="transmembrane region" description="Helical" evidence="2">
    <location>
        <begin position="348"/>
        <end position="369"/>
    </location>
</feature>
<feature type="compositionally biased region" description="Pro residues" evidence="1">
    <location>
        <begin position="688"/>
        <end position="697"/>
    </location>
</feature>
<sequence>MHDDGAPRGDAPGGAADTTEFSKAPITPDTSDEEARRWHRLHPLTPILRGGWFVIAVFGWLISQQWNRIVSLVLPDEYTYEDPTSTFLNEPGRLMLVLVGTIVIGLVIIGLSYLSWRAHRYRITDELFEAREGIITKKHRQARLDRVQSIDINRPFYARIFGAAAVVIDTASSDGNISLKFVRSAHAEPLREAILRRASGAKRRSVPQPSSAGAPSSPGDPAGTGAAGSPWPGATVPGQDWGGASDAGEGAAPGQRPGTGAVGGDSGEGRLAALIRARVDEITDFQRETRDAAPQSIVKIPVGRLFGAAAIDLAIVAIGFGIVGAVMLAIMLIIAIVNPEGTLEVGVAVGITLVTIVVPFVAVAFAVMAGRLMSNFNYSIVGTTDGVRVAKGFPSTTSETVPPGRIHAIEVRQPMTWRPFGWWEIRITRAGQAVDASSGSTNAQKKAVLLPVGTIDDVRRVLDLISPLQSGPRRAQVIEQGLTGMPGDEFVPGPPRSRWLHPISFRRIGYVLDHETFYIRRGRIGRKLTITPGERMQSIAAIQGPVLRLFGLANVQAQTVAGVVNTMLPTMDARDAVALFDRLRVTAVSAARKDSSHRWREASAHAAVATARIRAEQARARGDEPARHDVAVLQALADFEASDGGPVPQAQPPQGYPQQAQQPQGYLPPQPQQGYPQQPQQPQGYPQQPQPQQPLPPQRENGDWQYPPHPRNPHEGPRE</sequence>
<gene>
    <name evidence="4" type="ORF">F8O04_11255</name>
</gene>
<dbReference type="PANTHER" id="PTHR34473:SF2">
    <property type="entry name" value="UPF0699 TRANSMEMBRANE PROTEIN YDBT"/>
    <property type="match status" value="1"/>
</dbReference>
<name>A0A6H9WQF5_9MICO</name>
<keyword evidence="5" id="KW-1185">Reference proteome</keyword>
<dbReference type="AlphaFoldDB" id="A0A6H9WQF5"/>
<feature type="region of interest" description="Disordered" evidence="1">
    <location>
        <begin position="197"/>
        <end position="266"/>
    </location>
</feature>
<comment type="caution">
    <text evidence="4">The sequence shown here is derived from an EMBL/GenBank/DDBJ whole genome shotgun (WGS) entry which is preliminary data.</text>
</comment>
<reference evidence="4 5" key="1">
    <citation type="submission" date="2019-09" db="EMBL/GenBank/DDBJ databases">
        <title>Phylogeny of genus Pseudoclavibacter and closely related genus.</title>
        <authorList>
            <person name="Li Y."/>
        </authorList>
    </citation>
    <scope>NUCLEOTIDE SEQUENCE [LARGE SCALE GENOMIC DNA]</scope>
    <source>
        <strain evidence="4 5">EGI 60007</strain>
    </source>
</reference>
<evidence type="ECO:0000313" key="5">
    <source>
        <dbReference type="Proteomes" id="UP000431744"/>
    </source>
</evidence>
<protein>
    <submittedName>
        <fullName evidence="4">PH domain-containing protein</fullName>
    </submittedName>
</protein>
<feature type="region of interest" description="Disordered" evidence="1">
    <location>
        <begin position="1"/>
        <end position="35"/>
    </location>
</feature>
<feature type="domain" description="YdbS-like PH" evidence="3">
    <location>
        <begin position="506"/>
        <end position="582"/>
    </location>
</feature>
<feature type="transmembrane region" description="Helical" evidence="2">
    <location>
        <begin position="313"/>
        <end position="336"/>
    </location>
</feature>
<organism evidence="4 5">
    <name type="scientific">Pseudoclavibacter endophyticus</name>
    <dbReference type="NCBI Taxonomy" id="1778590"/>
    <lineage>
        <taxon>Bacteria</taxon>
        <taxon>Bacillati</taxon>
        <taxon>Actinomycetota</taxon>
        <taxon>Actinomycetes</taxon>
        <taxon>Micrococcales</taxon>
        <taxon>Microbacteriaceae</taxon>
        <taxon>Pseudoclavibacter</taxon>
    </lineage>
</organism>
<feature type="compositionally biased region" description="Low complexity" evidence="1">
    <location>
        <begin position="209"/>
        <end position="230"/>
    </location>
</feature>
<proteinExistence type="predicted"/>
<keyword evidence="2" id="KW-0472">Membrane</keyword>
<feature type="transmembrane region" description="Helical" evidence="2">
    <location>
        <begin position="94"/>
        <end position="114"/>
    </location>
</feature>
<evidence type="ECO:0000313" key="4">
    <source>
        <dbReference type="EMBL" id="KAB1648275.1"/>
    </source>
</evidence>
<dbReference type="OrthoDB" id="3190163at2"/>
<feature type="transmembrane region" description="Helical" evidence="2">
    <location>
        <begin position="46"/>
        <end position="63"/>
    </location>
</feature>
<feature type="compositionally biased region" description="Low complexity" evidence="1">
    <location>
        <begin position="8"/>
        <end position="17"/>
    </location>
</feature>
<keyword evidence="2" id="KW-0812">Transmembrane</keyword>
<feature type="compositionally biased region" description="Low complexity" evidence="1">
    <location>
        <begin position="672"/>
        <end position="687"/>
    </location>
</feature>
<feature type="region of interest" description="Disordered" evidence="1">
    <location>
        <begin position="641"/>
        <end position="719"/>
    </location>
</feature>
<feature type="domain" description="YdbS-like PH" evidence="3">
    <location>
        <begin position="116"/>
        <end position="194"/>
    </location>
</feature>
<dbReference type="EMBL" id="WBJY01000002">
    <property type="protein sequence ID" value="KAB1648275.1"/>
    <property type="molecule type" value="Genomic_DNA"/>
</dbReference>
<dbReference type="RefSeq" id="WP_158029470.1">
    <property type="nucleotide sequence ID" value="NZ_BMHG01000001.1"/>
</dbReference>